<feature type="compositionally biased region" description="Acidic residues" evidence="1">
    <location>
        <begin position="35"/>
        <end position="47"/>
    </location>
</feature>
<evidence type="ECO:0000313" key="2">
    <source>
        <dbReference type="EMBL" id="KAK8884922.1"/>
    </source>
</evidence>
<accession>A0ABR2K1X2</accession>
<protein>
    <submittedName>
        <fullName evidence="2">Uncharacterized protein</fullName>
    </submittedName>
</protein>
<feature type="region of interest" description="Disordered" evidence="1">
    <location>
        <begin position="25"/>
        <end position="63"/>
    </location>
</feature>
<name>A0ABR2K1X2_9EUKA</name>
<dbReference type="EMBL" id="JAPFFF010000008">
    <property type="protein sequence ID" value="KAK8884922.1"/>
    <property type="molecule type" value="Genomic_DNA"/>
</dbReference>
<feature type="compositionally biased region" description="Basic and acidic residues" evidence="1">
    <location>
        <begin position="48"/>
        <end position="61"/>
    </location>
</feature>
<reference evidence="2 3" key="1">
    <citation type="submission" date="2024-04" db="EMBL/GenBank/DDBJ databases">
        <title>Tritrichomonas musculus Genome.</title>
        <authorList>
            <person name="Alves-Ferreira E."/>
            <person name="Grigg M."/>
            <person name="Lorenzi H."/>
            <person name="Galac M."/>
        </authorList>
    </citation>
    <scope>NUCLEOTIDE SEQUENCE [LARGE SCALE GENOMIC DNA]</scope>
    <source>
        <strain evidence="2 3">EAF2021</strain>
    </source>
</reference>
<gene>
    <name evidence="2" type="ORF">M9Y10_044045</name>
</gene>
<evidence type="ECO:0000313" key="3">
    <source>
        <dbReference type="Proteomes" id="UP001470230"/>
    </source>
</evidence>
<proteinExistence type="predicted"/>
<keyword evidence="3" id="KW-1185">Reference proteome</keyword>
<evidence type="ECO:0000256" key="1">
    <source>
        <dbReference type="SAM" id="MobiDB-lite"/>
    </source>
</evidence>
<comment type="caution">
    <text evidence="2">The sequence shown here is derived from an EMBL/GenBank/DDBJ whole genome shotgun (WGS) entry which is preliminary data.</text>
</comment>
<dbReference type="Proteomes" id="UP001470230">
    <property type="component" value="Unassembled WGS sequence"/>
</dbReference>
<organism evidence="2 3">
    <name type="scientific">Tritrichomonas musculus</name>
    <dbReference type="NCBI Taxonomy" id="1915356"/>
    <lineage>
        <taxon>Eukaryota</taxon>
        <taxon>Metamonada</taxon>
        <taxon>Parabasalia</taxon>
        <taxon>Tritrichomonadida</taxon>
        <taxon>Tritrichomonadidae</taxon>
        <taxon>Tritrichomonas</taxon>
    </lineage>
</organism>
<sequence length="112" mass="13102">MKTYIQGPFSGSNIRSRYINNRYDKKEGESQIEYTQEEEEGDNDEVSGSEKVERPPQKKAEEEDICPIKLIQGEKTDVISFYSMINPDSISLKLVSKQKKQREHFFFFNPDD</sequence>